<feature type="domain" description="CC2D2A N-terminal C2" evidence="1">
    <location>
        <begin position="41"/>
        <end position="153"/>
    </location>
</feature>
<dbReference type="InterPro" id="IPR028928">
    <property type="entry name" value="CC2D2AN-C2"/>
</dbReference>
<dbReference type="InterPro" id="IPR052434">
    <property type="entry name" value="Tectonic-like_complex_comp"/>
</dbReference>
<proteinExistence type="predicted"/>
<gene>
    <name evidence="2" type="ORF">GPUH_LOCUS25015</name>
</gene>
<sequence length="157" mass="17764">KLFRSRRQPDSTLAEISDKPEVFDELRDIPVYVLSSSTAETDATSDREKLPKSESERMSYVQKCRIQLQIEFNDIVVCRTLLRPLDNQFEAHFAQIYNLQVQEIPRSVTVTIFEKAPKTEARKIAVVGLPLPDEDNPVDVSGKLVAVEFASDLVING</sequence>
<dbReference type="AlphaFoldDB" id="A0A183EVM5"/>
<evidence type="ECO:0000313" key="2">
    <source>
        <dbReference type="EMBL" id="VDN43637.1"/>
    </source>
</evidence>
<dbReference type="OrthoDB" id="5868159at2759"/>
<dbReference type="GO" id="GO:1905515">
    <property type="term" value="P:non-motile cilium assembly"/>
    <property type="evidence" value="ECO:0007669"/>
    <property type="project" value="TreeGrafter"/>
</dbReference>
<dbReference type="GO" id="GO:0035869">
    <property type="term" value="C:ciliary transition zone"/>
    <property type="evidence" value="ECO:0007669"/>
    <property type="project" value="TreeGrafter"/>
</dbReference>
<dbReference type="PANTHER" id="PTHR20837">
    <property type="entry name" value="CENTROSOMAL PROTEIN-RELATED"/>
    <property type="match status" value="1"/>
</dbReference>
<evidence type="ECO:0000313" key="3">
    <source>
        <dbReference type="Proteomes" id="UP000271098"/>
    </source>
</evidence>
<keyword evidence="3" id="KW-1185">Reference proteome</keyword>
<protein>
    <submittedName>
        <fullName evidence="4">CC2D2AN-C2 domain-containing protein</fullName>
    </submittedName>
</protein>
<evidence type="ECO:0000259" key="1">
    <source>
        <dbReference type="Pfam" id="PF15625"/>
    </source>
</evidence>
<dbReference type="EMBL" id="UYRT01103421">
    <property type="protein sequence ID" value="VDN43637.1"/>
    <property type="molecule type" value="Genomic_DNA"/>
</dbReference>
<evidence type="ECO:0000313" key="4">
    <source>
        <dbReference type="WBParaSite" id="GPUH_0002504601-mRNA-1"/>
    </source>
</evidence>
<dbReference type="WBParaSite" id="GPUH_0002504601-mRNA-1">
    <property type="protein sequence ID" value="GPUH_0002504601-mRNA-1"/>
    <property type="gene ID" value="GPUH_0002504601"/>
</dbReference>
<dbReference type="Pfam" id="PF15625">
    <property type="entry name" value="CC2D2AN-C2"/>
    <property type="match status" value="1"/>
</dbReference>
<name>A0A183EVM5_9BILA</name>
<reference evidence="4" key="1">
    <citation type="submission" date="2016-06" db="UniProtKB">
        <authorList>
            <consortium name="WormBaseParasite"/>
        </authorList>
    </citation>
    <scope>IDENTIFICATION</scope>
</reference>
<reference evidence="2 3" key="2">
    <citation type="submission" date="2018-11" db="EMBL/GenBank/DDBJ databases">
        <authorList>
            <consortium name="Pathogen Informatics"/>
        </authorList>
    </citation>
    <scope>NUCLEOTIDE SEQUENCE [LARGE SCALE GENOMIC DNA]</scope>
</reference>
<dbReference type="PANTHER" id="PTHR20837:SF0">
    <property type="entry name" value="COILED-COIL AND C2 DOMAIN-CONTAINING PROTEIN 2A"/>
    <property type="match status" value="1"/>
</dbReference>
<dbReference type="GO" id="GO:1904491">
    <property type="term" value="P:protein localization to ciliary transition zone"/>
    <property type="evidence" value="ECO:0007669"/>
    <property type="project" value="TreeGrafter"/>
</dbReference>
<organism evidence="4">
    <name type="scientific">Gongylonema pulchrum</name>
    <dbReference type="NCBI Taxonomy" id="637853"/>
    <lineage>
        <taxon>Eukaryota</taxon>
        <taxon>Metazoa</taxon>
        <taxon>Ecdysozoa</taxon>
        <taxon>Nematoda</taxon>
        <taxon>Chromadorea</taxon>
        <taxon>Rhabditida</taxon>
        <taxon>Spirurina</taxon>
        <taxon>Spiruromorpha</taxon>
        <taxon>Spiruroidea</taxon>
        <taxon>Gongylonematidae</taxon>
        <taxon>Gongylonema</taxon>
    </lineage>
</organism>
<dbReference type="Proteomes" id="UP000271098">
    <property type="component" value="Unassembled WGS sequence"/>
</dbReference>
<accession>A0A183EVM5</accession>